<organism evidence="6 7">
    <name type="scientific">Cyphellophora europaea (strain CBS 101466)</name>
    <name type="common">Phialophora europaea</name>
    <dbReference type="NCBI Taxonomy" id="1220924"/>
    <lineage>
        <taxon>Eukaryota</taxon>
        <taxon>Fungi</taxon>
        <taxon>Dikarya</taxon>
        <taxon>Ascomycota</taxon>
        <taxon>Pezizomycotina</taxon>
        <taxon>Eurotiomycetes</taxon>
        <taxon>Chaetothyriomycetidae</taxon>
        <taxon>Chaetothyriales</taxon>
        <taxon>Cyphellophoraceae</taxon>
        <taxon>Cyphellophora</taxon>
    </lineage>
</organism>
<feature type="domain" description="RRM" evidence="5">
    <location>
        <begin position="324"/>
        <end position="403"/>
    </location>
</feature>
<dbReference type="VEuPathDB" id="FungiDB:HMPREF1541_09984"/>
<gene>
    <name evidence="6" type="ORF">HMPREF1541_09984</name>
</gene>
<evidence type="ECO:0000313" key="7">
    <source>
        <dbReference type="Proteomes" id="UP000030752"/>
    </source>
</evidence>
<dbReference type="SUPFAM" id="SSF54928">
    <property type="entry name" value="RNA-binding domain, RBD"/>
    <property type="match status" value="1"/>
</dbReference>
<dbReference type="InterPro" id="IPR012677">
    <property type="entry name" value="Nucleotide-bd_a/b_plait_sf"/>
</dbReference>
<dbReference type="OrthoDB" id="271725at2759"/>
<protein>
    <recommendedName>
        <fullName evidence="5">RRM domain-containing protein</fullName>
    </recommendedName>
</protein>
<dbReference type="InterPro" id="IPR000504">
    <property type="entry name" value="RRM_dom"/>
</dbReference>
<evidence type="ECO:0000313" key="6">
    <source>
        <dbReference type="EMBL" id="ETN45108.1"/>
    </source>
</evidence>
<dbReference type="AlphaFoldDB" id="W2SAQ8"/>
<dbReference type="PROSITE" id="PS50102">
    <property type="entry name" value="RRM"/>
    <property type="match status" value="2"/>
</dbReference>
<name>W2SAQ8_CYPE1</name>
<keyword evidence="7" id="KW-1185">Reference proteome</keyword>
<evidence type="ECO:0000256" key="4">
    <source>
        <dbReference type="SAM" id="MobiDB-lite"/>
    </source>
</evidence>
<feature type="region of interest" description="Disordered" evidence="4">
    <location>
        <begin position="535"/>
        <end position="565"/>
    </location>
</feature>
<keyword evidence="1" id="KW-0677">Repeat</keyword>
<dbReference type="GO" id="GO:0003723">
    <property type="term" value="F:RNA binding"/>
    <property type="evidence" value="ECO:0007669"/>
    <property type="project" value="UniProtKB-UniRule"/>
</dbReference>
<dbReference type="SMART" id="SM00360">
    <property type="entry name" value="RRM"/>
    <property type="match status" value="2"/>
</dbReference>
<feature type="region of interest" description="Disordered" evidence="4">
    <location>
        <begin position="1"/>
        <end position="46"/>
    </location>
</feature>
<evidence type="ECO:0000256" key="3">
    <source>
        <dbReference type="PROSITE-ProRule" id="PRU00176"/>
    </source>
</evidence>
<evidence type="ECO:0000256" key="1">
    <source>
        <dbReference type="ARBA" id="ARBA00022737"/>
    </source>
</evidence>
<sequence length="565" mass="62155">MSDKTSVQNGHAYPNYQPNRGSYQGYQNYSNSGTGQNPLGNMQNLKASLPPQVTSENLTAGDSRQMYNDPGLVVYNSGQTIPVNNYYNQNAAAGNPPQLPYIPANMLSAYYGAPGMAAGAMQGYGWSYPVAPAVANVDPAPRLSWSSEDNHSPPQTATQDYYTPLSYVPITASQSQHYIVGPIQPMKCADNKSYEMVNLDELVSREPPIPRAVPALWTNQEEISLAKCLQNPEGITNVYIRGFMPDTTDKDLESWASRFGEIESCKAIIEQDTGNCKGFGFVMYYSPAAAENCIRGFFHLGFQASYAQKSRNSRLKDLEDRSSTNIYCTGVPIEWNESDLANHFRPYNAISTKICRDVPSGVSKEVGFARFETREIAERVIREFHSYVVEHDSVKLCLRFADTKAQKQLKQQSQERRNWRSREYSYSVEHTPSPTLSRLQGVAHQLSPNGSYQSPAGASTNFTPATSVSPPDANGINKSVPNARANAWPMQGGLQSITNASTTCSQQPSTRGYVDVTNKAPIVEVIPEHAEVSINTETPSPKKVTIKVEPASGKENVSVHVQGQN</sequence>
<evidence type="ECO:0000256" key="2">
    <source>
        <dbReference type="ARBA" id="ARBA00022884"/>
    </source>
</evidence>
<accession>W2SAQ8</accession>
<feature type="domain" description="RRM" evidence="5">
    <location>
        <begin position="236"/>
        <end position="320"/>
    </location>
</feature>
<dbReference type="InterPro" id="IPR035979">
    <property type="entry name" value="RBD_domain_sf"/>
</dbReference>
<dbReference type="Pfam" id="PF00076">
    <property type="entry name" value="RRM_1"/>
    <property type="match status" value="2"/>
</dbReference>
<feature type="compositionally biased region" description="Polar residues" evidence="4">
    <location>
        <begin position="16"/>
        <end position="46"/>
    </location>
</feature>
<dbReference type="HOGENOM" id="CLU_031131_0_0_1"/>
<reference evidence="6 7" key="1">
    <citation type="submission" date="2013-03" db="EMBL/GenBank/DDBJ databases">
        <title>The Genome Sequence of Phialophora europaea CBS 101466.</title>
        <authorList>
            <consortium name="The Broad Institute Genomics Platform"/>
            <person name="Cuomo C."/>
            <person name="de Hoog S."/>
            <person name="Gorbushina A."/>
            <person name="Walker B."/>
            <person name="Young S.K."/>
            <person name="Zeng Q."/>
            <person name="Gargeya S."/>
            <person name="Fitzgerald M."/>
            <person name="Haas B."/>
            <person name="Abouelleil A."/>
            <person name="Allen A.W."/>
            <person name="Alvarado L."/>
            <person name="Arachchi H.M."/>
            <person name="Berlin A.M."/>
            <person name="Chapman S.B."/>
            <person name="Gainer-Dewar J."/>
            <person name="Goldberg J."/>
            <person name="Griggs A."/>
            <person name="Gujja S."/>
            <person name="Hansen M."/>
            <person name="Howarth C."/>
            <person name="Imamovic A."/>
            <person name="Ireland A."/>
            <person name="Larimer J."/>
            <person name="McCowan C."/>
            <person name="Murphy C."/>
            <person name="Pearson M."/>
            <person name="Poon T.W."/>
            <person name="Priest M."/>
            <person name="Roberts A."/>
            <person name="Saif S."/>
            <person name="Shea T."/>
            <person name="Sisk P."/>
            <person name="Sykes S."/>
            <person name="Wortman J."/>
            <person name="Nusbaum C."/>
            <person name="Birren B."/>
        </authorList>
    </citation>
    <scope>NUCLEOTIDE SEQUENCE [LARGE SCALE GENOMIC DNA]</scope>
    <source>
        <strain evidence="6 7">CBS 101466</strain>
    </source>
</reference>
<dbReference type="EMBL" id="KB822713">
    <property type="protein sequence ID" value="ETN45108.1"/>
    <property type="molecule type" value="Genomic_DNA"/>
</dbReference>
<dbReference type="PANTHER" id="PTHR24012">
    <property type="entry name" value="RNA BINDING PROTEIN"/>
    <property type="match status" value="1"/>
</dbReference>
<dbReference type="eggNOG" id="KOG4733">
    <property type="taxonomic scope" value="Eukaryota"/>
</dbReference>
<dbReference type="GeneID" id="19977323"/>
<dbReference type="Proteomes" id="UP000030752">
    <property type="component" value="Unassembled WGS sequence"/>
</dbReference>
<proteinExistence type="predicted"/>
<dbReference type="STRING" id="1220924.W2SAQ8"/>
<evidence type="ECO:0000259" key="5">
    <source>
        <dbReference type="PROSITE" id="PS50102"/>
    </source>
</evidence>
<keyword evidence="2 3" id="KW-0694">RNA-binding</keyword>
<dbReference type="InParanoid" id="W2SAQ8"/>
<dbReference type="Gene3D" id="3.30.70.330">
    <property type="match status" value="2"/>
</dbReference>
<dbReference type="RefSeq" id="XP_008712878.1">
    <property type="nucleotide sequence ID" value="XM_008714656.1"/>
</dbReference>